<evidence type="ECO:0000256" key="1">
    <source>
        <dbReference type="SAM" id="MobiDB-lite"/>
    </source>
</evidence>
<feature type="region of interest" description="Disordered" evidence="1">
    <location>
        <begin position="553"/>
        <end position="766"/>
    </location>
</feature>
<keyword evidence="3" id="KW-1185">Reference proteome</keyword>
<feature type="region of interest" description="Disordered" evidence="1">
    <location>
        <begin position="1"/>
        <end position="29"/>
    </location>
</feature>
<dbReference type="AlphaFoldDB" id="A0A6A6BHA1"/>
<feature type="compositionally biased region" description="Basic and acidic residues" evidence="1">
    <location>
        <begin position="757"/>
        <end position="766"/>
    </location>
</feature>
<dbReference type="EMBL" id="ML995482">
    <property type="protein sequence ID" value="KAF2143356.1"/>
    <property type="molecule type" value="Genomic_DNA"/>
</dbReference>
<proteinExistence type="predicted"/>
<dbReference type="Proteomes" id="UP000799438">
    <property type="component" value="Unassembled WGS sequence"/>
</dbReference>
<dbReference type="OrthoDB" id="5307331at2759"/>
<feature type="compositionally biased region" description="Polar residues" evidence="1">
    <location>
        <begin position="743"/>
        <end position="756"/>
    </location>
</feature>
<reference evidence="2" key="1">
    <citation type="journal article" date="2020" name="Stud. Mycol.">
        <title>101 Dothideomycetes genomes: a test case for predicting lifestyles and emergence of pathogens.</title>
        <authorList>
            <person name="Haridas S."/>
            <person name="Albert R."/>
            <person name="Binder M."/>
            <person name="Bloem J."/>
            <person name="Labutti K."/>
            <person name="Salamov A."/>
            <person name="Andreopoulos B."/>
            <person name="Baker S."/>
            <person name="Barry K."/>
            <person name="Bills G."/>
            <person name="Bluhm B."/>
            <person name="Cannon C."/>
            <person name="Castanera R."/>
            <person name="Culley D."/>
            <person name="Daum C."/>
            <person name="Ezra D."/>
            <person name="Gonzalez J."/>
            <person name="Henrissat B."/>
            <person name="Kuo A."/>
            <person name="Liang C."/>
            <person name="Lipzen A."/>
            <person name="Lutzoni F."/>
            <person name="Magnuson J."/>
            <person name="Mondo S."/>
            <person name="Nolan M."/>
            <person name="Ohm R."/>
            <person name="Pangilinan J."/>
            <person name="Park H.-J."/>
            <person name="Ramirez L."/>
            <person name="Alfaro M."/>
            <person name="Sun H."/>
            <person name="Tritt A."/>
            <person name="Yoshinaga Y."/>
            <person name="Zwiers L.-H."/>
            <person name="Turgeon B."/>
            <person name="Goodwin S."/>
            <person name="Spatafora J."/>
            <person name="Crous P."/>
            <person name="Grigoriev I."/>
        </authorList>
    </citation>
    <scope>NUCLEOTIDE SEQUENCE</scope>
    <source>
        <strain evidence="2">CBS 121167</strain>
    </source>
</reference>
<gene>
    <name evidence="2" type="ORF">K452DRAFT_317515</name>
</gene>
<feature type="compositionally biased region" description="Low complexity" evidence="1">
    <location>
        <begin position="18"/>
        <end position="29"/>
    </location>
</feature>
<sequence>MGDSSTPFDSPPFGSPTFANFDFDAPVADAPADAPLRQSEIEQGFAEFDSIVNNFQTEAIGNDAPWDMFDEIPNDTLYALPSDVNNGPLNTSADFDTVDFGTESPATDVQRFDTQLDMQPSASGSQQVGQAYQPTYMSNMLPQGYFPHPLMQGMQAVQPQQMYLPTQFSDGWQYGPASAGPSGLAALPSYNNGSYNPFASLEYAPVATNGGNEQGMQLNQIEVVESAANPTNPRTSSSSSSKSIELSAVLQRSEYQAEKPKLDPKHPWVRINRSTQGTTKRCGKINKFDASKLYKELTNTFENWKSSGYEFSYNVHGELSDPVYATAAIKQFIYEHPVRDDAKLRLWIQKTPADSARRYPTLLSSKCRFHQCPVHQHLGTGTLVAGHVRVAFDERSFTHGDKADPFYMAGFVHLYCLEKFLDLPEICTLPHIEVAADLRQLQNEPNQKYAASLTGGPDGVVAKRFIDACLRTAAKKIPIRNFERYPRAANVAPNDKKHEDMLNYRMNQVKEENRSAAQKRALASRGLKDTHINVNMGDLERYCEARLKSRKHKYPVDNDDEETGPVGKKRKASEAAIEDEIPAPVRSKKRKAPKPKRKSRAARASPIHSESPFDGDSTPYQSSDDESSLFVPRVAPPRQLRDLSPSSAAGKKRSREADTDDDSSSFVSTPPSPKKRKVNTRSVRSLSSSPVSSPVSTVSSLSSDTSVQRLRRSPRHMSPTVTSIEHDPASRQASPNDIKHESASGSDNSLFDSGSDTDSRDSMLEP</sequence>
<accession>A0A6A6BHA1</accession>
<dbReference type="GeneID" id="54301568"/>
<evidence type="ECO:0000313" key="2">
    <source>
        <dbReference type="EMBL" id="KAF2143356.1"/>
    </source>
</evidence>
<dbReference type="RefSeq" id="XP_033399068.1">
    <property type="nucleotide sequence ID" value="XM_033544072.1"/>
</dbReference>
<evidence type="ECO:0000313" key="3">
    <source>
        <dbReference type="Proteomes" id="UP000799438"/>
    </source>
</evidence>
<organism evidence="2 3">
    <name type="scientific">Aplosporella prunicola CBS 121167</name>
    <dbReference type="NCBI Taxonomy" id="1176127"/>
    <lineage>
        <taxon>Eukaryota</taxon>
        <taxon>Fungi</taxon>
        <taxon>Dikarya</taxon>
        <taxon>Ascomycota</taxon>
        <taxon>Pezizomycotina</taxon>
        <taxon>Dothideomycetes</taxon>
        <taxon>Dothideomycetes incertae sedis</taxon>
        <taxon>Botryosphaeriales</taxon>
        <taxon>Aplosporellaceae</taxon>
        <taxon>Aplosporella</taxon>
    </lineage>
</organism>
<feature type="compositionally biased region" description="Basic residues" evidence="1">
    <location>
        <begin position="586"/>
        <end position="601"/>
    </location>
</feature>
<protein>
    <submittedName>
        <fullName evidence="2">Uncharacterized protein</fullName>
    </submittedName>
</protein>
<name>A0A6A6BHA1_9PEZI</name>
<feature type="compositionally biased region" description="Low complexity" evidence="1">
    <location>
        <begin position="681"/>
        <end position="707"/>
    </location>
</feature>